<accession>A0A067M4L9</accession>
<gene>
    <name evidence="1" type="ORF">BOTBODRAFT_178159</name>
</gene>
<sequence length="153" mass="17701">MPYSLSSKNYDHPTPYMAFLFWISLRVRANKKLLSRGVQYMKLGHLAVRKSAPMAWEVDIDFRNVFPLFSLSFAGIYRLATLRGWNRPTDKLSSSAFTPMLQPQNVLFDVSAMTVVYLYLRGVFAKKFEGFDDLLNDNIAELHIREAMKEKPL</sequence>
<reference evidence="2" key="1">
    <citation type="journal article" date="2014" name="Proc. Natl. Acad. Sci. U.S.A.">
        <title>Extensive sampling of basidiomycete genomes demonstrates inadequacy of the white-rot/brown-rot paradigm for wood decay fungi.</title>
        <authorList>
            <person name="Riley R."/>
            <person name="Salamov A.A."/>
            <person name="Brown D.W."/>
            <person name="Nagy L.G."/>
            <person name="Floudas D."/>
            <person name="Held B.W."/>
            <person name="Levasseur A."/>
            <person name="Lombard V."/>
            <person name="Morin E."/>
            <person name="Otillar R."/>
            <person name="Lindquist E.A."/>
            <person name="Sun H."/>
            <person name="LaButti K.M."/>
            <person name="Schmutz J."/>
            <person name="Jabbour D."/>
            <person name="Luo H."/>
            <person name="Baker S.E."/>
            <person name="Pisabarro A.G."/>
            <person name="Walton J.D."/>
            <person name="Blanchette R.A."/>
            <person name="Henrissat B."/>
            <person name="Martin F."/>
            <person name="Cullen D."/>
            <person name="Hibbett D.S."/>
            <person name="Grigoriev I.V."/>
        </authorList>
    </citation>
    <scope>NUCLEOTIDE SEQUENCE [LARGE SCALE GENOMIC DNA]</scope>
    <source>
        <strain evidence="2">FD-172 SS1</strain>
    </source>
</reference>
<keyword evidence="2" id="KW-1185">Reference proteome</keyword>
<dbReference type="InParanoid" id="A0A067M4L9"/>
<dbReference type="EMBL" id="KL198067">
    <property type="protein sequence ID" value="KDQ10499.1"/>
    <property type="molecule type" value="Genomic_DNA"/>
</dbReference>
<dbReference type="AlphaFoldDB" id="A0A067M4L9"/>
<protein>
    <submittedName>
        <fullName evidence="1">Uncharacterized protein</fullName>
    </submittedName>
</protein>
<proteinExistence type="predicted"/>
<name>A0A067M4L9_BOTB1</name>
<dbReference type="Proteomes" id="UP000027195">
    <property type="component" value="Unassembled WGS sequence"/>
</dbReference>
<evidence type="ECO:0000313" key="2">
    <source>
        <dbReference type="Proteomes" id="UP000027195"/>
    </source>
</evidence>
<organism evidence="1 2">
    <name type="scientific">Botryobasidium botryosum (strain FD-172 SS1)</name>
    <dbReference type="NCBI Taxonomy" id="930990"/>
    <lineage>
        <taxon>Eukaryota</taxon>
        <taxon>Fungi</taxon>
        <taxon>Dikarya</taxon>
        <taxon>Basidiomycota</taxon>
        <taxon>Agaricomycotina</taxon>
        <taxon>Agaricomycetes</taxon>
        <taxon>Cantharellales</taxon>
        <taxon>Botryobasidiaceae</taxon>
        <taxon>Botryobasidium</taxon>
    </lineage>
</organism>
<evidence type="ECO:0000313" key="1">
    <source>
        <dbReference type="EMBL" id="KDQ10499.1"/>
    </source>
</evidence>
<dbReference type="HOGENOM" id="CLU_1712962_0_0_1"/>